<dbReference type="PANTHER" id="PTHR30093">
    <property type="entry name" value="GENERAL SECRETION PATHWAY PROTEIN G"/>
    <property type="match status" value="1"/>
</dbReference>
<keyword evidence="4" id="KW-1185">Reference proteome</keyword>
<dbReference type="InterPro" id="IPR011453">
    <property type="entry name" value="DUF1559"/>
</dbReference>
<name>A0A518DYN2_9BACT</name>
<dbReference type="EMBL" id="CP036433">
    <property type="protein sequence ID" value="QDU96947.1"/>
    <property type="molecule type" value="Genomic_DNA"/>
</dbReference>
<proteinExistence type="predicted"/>
<dbReference type="SUPFAM" id="SSF54523">
    <property type="entry name" value="Pili subunits"/>
    <property type="match status" value="1"/>
</dbReference>
<dbReference type="NCBIfam" id="TIGR04294">
    <property type="entry name" value="pre_pil_HX9DG"/>
    <property type="match status" value="1"/>
</dbReference>
<evidence type="ECO:0000256" key="1">
    <source>
        <dbReference type="SAM" id="Phobius"/>
    </source>
</evidence>
<keyword evidence="1" id="KW-1133">Transmembrane helix</keyword>
<dbReference type="InterPro" id="IPR012902">
    <property type="entry name" value="N_methyl_site"/>
</dbReference>
<dbReference type="Gene3D" id="3.30.700.10">
    <property type="entry name" value="Glycoprotein, Type 4 Pilin"/>
    <property type="match status" value="1"/>
</dbReference>
<protein>
    <submittedName>
        <fullName evidence="3">Type II secretion system protein G</fullName>
    </submittedName>
</protein>
<dbReference type="AlphaFoldDB" id="A0A518DYN2"/>
<dbReference type="InterPro" id="IPR027558">
    <property type="entry name" value="Pre_pil_HX9DG_C"/>
</dbReference>
<evidence type="ECO:0000259" key="2">
    <source>
        <dbReference type="Pfam" id="PF07596"/>
    </source>
</evidence>
<accession>A0A518DYN2</accession>
<organism evidence="3 4">
    <name type="scientific">Lignipirellula cremea</name>
    <dbReference type="NCBI Taxonomy" id="2528010"/>
    <lineage>
        <taxon>Bacteria</taxon>
        <taxon>Pseudomonadati</taxon>
        <taxon>Planctomycetota</taxon>
        <taxon>Planctomycetia</taxon>
        <taxon>Pirellulales</taxon>
        <taxon>Pirellulaceae</taxon>
        <taxon>Lignipirellula</taxon>
    </lineage>
</organism>
<dbReference type="Pfam" id="PF07963">
    <property type="entry name" value="N_methyl"/>
    <property type="match status" value="1"/>
</dbReference>
<dbReference type="RefSeq" id="WP_145059809.1">
    <property type="nucleotide sequence ID" value="NZ_CP036433.1"/>
</dbReference>
<dbReference type="KEGG" id="lcre:Pla8534_47720"/>
<dbReference type="InterPro" id="IPR045584">
    <property type="entry name" value="Pilin-like"/>
</dbReference>
<feature type="transmembrane region" description="Helical" evidence="1">
    <location>
        <begin position="12"/>
        <end position="32"/>
    </location>
</feature>
<gene>
    <name evidence="3" type="primary">xcpT_7</name>
    <name evidence="3" type="ORF">Pla8534_47720</name>
</gene>
<sequence length="342" mass="36611">MSRGRRYGFTLVELLVVIAIIGVLVALLLPAVQMAREAARRSDCTNKLKQIGLGLQGYLDSSKAFPPGFIAITNSSNVLSSSTTTVGWAVQILPFVEERALYNLLQPQIMNANAPQNWNGSGSGPAYNQQKTGRGNLQAFICPSDPKAKGEIRWVSSNTGYYAGRANYIGNWGLGAINSSGSPTGTASGVGLANPFIGNHLNLPDPQGVLFANSSISVQRITDGTSTTFLVGERHNKYQLDASGNEAPFSGGDTAWVGSGSGDYTIDGTTASTPADTWAPHNLSFCYRGPNRDYSRGFSSQHPGGSQFVMCDDSVHFISDTVDINVYRRLSRRNDGYPTQVP</sequence>
<dbReference type="NCBIfam" id="TIGR02532">
    <property type="entry name" value="IV_pilin_GFxxxE"/>
    <property type="match status" value="1"/>
</dbReference>
<keyword evidence="1" id="KW-0472">Membrane</keyword>
<dbReference type="OrthoDB" id="255848at2"/>
<dbReference type="Pfam" id="PF07596">
    <property type="entry name" value="SBP_bac_10"/>
    <property type="match status" value="1"/>
</dbReference>
<dbReference type="PANTHER" id="PTHR30093:SF2">
    <property type="entry name" value="TYPE II SECRETION SYSTEM PROTEIN H"/>
    <property type="match status" value="1"/>
</dbReference>
<reference evidence="3 4" key="1">
    <citation type="submission" date="2019-02" db="EMBL/GenBank/DDBJ databases">
        <title>Deep-cultivation of Planctomycetes and their phenomic and genomic characterization uncovers novel biology.</title>
        <authorList>
            <person name="Wiegand S."/>
            <person name="Jogler M."/>
            <person name="Boedeker C."/>
            <person name="Pinto D."/>
            <person name="Vollmers J."/>
            <person name="Rivas-Marin E."/>
            <person name="Kohn T."/>
            <person name="Peeters S.H."/>
            <person name="Heuer A."/>
            <person name="Rast P."/>
            <person name="Oberbeckmann S."/>
            <person name="Bunk B."/>
            <person name="Jeske O."/>
            <person name="Meyerdierks A."/>
            <person name="Storesund J.E."/>
            <person name="Kallscheuer N."/>
            <person name="Luecker S."/>
            <person name="Lage O.M."/>
            <person name="Pohl T."/>
            <person name="Merkel B.J."/>
            <person name="Hornburger P."/>
            <person name="Mueller R.-W."/>
            <person name="Bruemmer F."/>
            <person name="Labrenz M."/>
            <person name="Spormann A.M."/>
            <person name="Op den Camp H."/>
            <person name="Overmann J."/>
            <person name="Amann R."/>
            <person name="Jetten M.S.M."/>
            <person name="Mascher T."/>
            <person name="Medema M.H."/>
            <person name="Devos D.P."/>
            <person name="Kaster A.-K."/>
            <person name="Ovreas L."/>
            <person name="Rohde M."/>
            <person name="Galperin M.Y."/>
            <person name="Jogler C."/>
        </authorList>
    </citation>
    <scope>NUCLEOTIDE SEQUENCE [LARGE SCALE GENOMIC DNA]</scope>
    <source>
        <strain evidence="3 4">Pla85_3_4</strain>
    </source>
</reference>
<evidence type="ECO:0000313" key="4">
    <source>
        <dbReference type="Proteomes" id="UP000317648"/>
    </source>
</evidence>
<dbReference type="Proteomes" id="UP000317648">
    <property type="component" value="Chromosome"/>
</dbReference>
<feature type="domain" description="DUF1559" evidence="2">
    <location>
        <begin position="33"/>
        <end position="324"/>
    </location>
</feature>
<evidence type="ECO:0000313" key="3">
    <source>
        <dbReference type="EMBL" id="QDU96947.1"/>
    </source>
</evidence>
<keyword evidence="1" id="KW-0812">Transmembrane</keyword>